<evidence type="ECO:0000313" key="1">
    <source>
        <dbReference type="EMBL" id="GGM64873.1"/>
    </source>
</evidence>
<reference evidence="1" key="2">
    <citation type="submission" date="2020-09" db="EMBL/GenBank/DDBJ databases">
        <authorList>
            <person name="Sun Q."/>
            <person name="Ohkuma M."/>
        </authorList>
    </citation>
    <scope>NUCLEOTIDE SEQUENCE</scope>
    <source>
        <strain evidence="1">JCM 19831</strain>
    </source>
</reference>
<comment type="caution">
    <text evidence="1">The sequence shown here is derived from an EMBL/GenBank/DDBJ whole genome shotgun (WGS) entry which is preliminary data.</text>
</comment>
<proteinExistence type="predicted"/>
<dbReference type="Proteomes" id="UP000642070">
    <property type="component" value="Unassembled WGS sequence"/>
</dbReference>
<reference evidence="1" key="1">
    <citation type="journal article" date="2014" name="Int. J. Syst. Evol. Microbiol.">
        <title>Complete genome sequence of Corynebacterium casei LMG S-19264T (=DSM 44701T), isolated from a smear-ripened cheese.</title>
        <authorList>
            <consortium name="US DOE Joint Genome Institute (JGI-PGF)"/>
            <person name="Walter F."/>
            <person name="Albersmeier A."/>
            <person name="Kalinowski J."/>
            <person name="Ruckert C."/>
        </authorList>
    </citation>
    <scope>NUCLEOTIDE SEQUENCE</scope>
    <source>
        <strain evidence="1">JCM 19831</strain>
    </source>
</reference>
<dbReference type="EMBL" id="BMPI01000050">
    <property type="protein sequence ID" value="GGM64873.1"/>
    <property type="molecule type" value="Genomic_DNA"/>
</dbReference>
<sequence>MDVFLRVTDRDPSDGIGIVVRGDADGGHYLGGDVRSLGVGQSPVLRVVAHRGMPDRLLRRIPARPYRLFEQPGEWSDIMAIRRLQ</sequence>
<organism evidence="1 2">
    <name type="scientific">Dactylosporangium sucinum</name>
    <dbReference type="NCBI Taxonomy" id="1424081"/>
    <lineage>
        <taxon>Bacteria</taxon>
        <taxon>Bacillati</taxon>
        <taxon>Actinomycetota</taxon>
        <taxon>Actinomycetes</taxon>
        <taxon>Micromonosporales</taxon>
        <taxon>Micromonosporaceae</taxon>
        <taxon>Dactylosporangium</taxon>
    </lineage>
</organism>
<keyword evidence="2" id="KW-1185">Reference proteome</keyword>
<dbReference type="AlphaFoldDB" id="A0A917U9L6"/>
<name>A0A917U9L6_9ACTN</name>
<accession>A0A917U9L6</accession>
<protein>
    <submittedName>
        <fullName evidence="1">Uncharacterized protein</fullName>
    </submittedName>
</protein>
<gene>
    <name evidence="1" type="ORF">GCM10007977_077900</name>
</gene>
<evidence type="ECO:0000313" key="2">
    <source>
        <dbReference type="Proteomes" id="UP000642070"/>
    </source>
</evidence>